<dbReference type="RefSeq" id="WP_347436547.1">
    <property type="nucleotide sequence ID" value="NZ_CP089291.1"/>
</dbReference>
<dbReference type="PANTHER" id="PTHR13504">
    <property type="entry name" value="FIDO DOMAIN-CONTAINING PROTEIN DDB_G0283145"/>
    <property type="match status" value="1"/>
</dbReference>
<evidence type="ECO:0000313" key="2">
    <source>
        <dbReference type="EMBL" id="UOF89855.1"/>
    </source>
</evidence>
<proteinExistence type="predicted"/>
<feature type="domain" description="Fido" evidence="1">
    <location>
        <begin position="92"/>
        <end position="231"/>
    </location>
</feature>
<dbReference type="InterPro" id="IPR003812">
    <property type="entry name" value="Fido"/>
</dbReference>
<name>A0ABY4CH94_9BACL</name>
<dbReference type="InterPro" id="IPR036597">
    <property type="entry name" value="Fido-like_dom_sf"/>
</dbReference>
<dbReference type="SUPFAM" id="SSF140931">
    <property type="entry name" value="Fic-like"/>
    <property type="match status" value="1"/>
</dbReference>
<organism evidence="2 3">
    <name type="scientific">Fodinisporobacter ferrooxydans</name>
    <dbReference type="NCBI Taxonomy" id="2901836"/>
    <lineage>
        <taxon>Bacteria</taxon>
        <taxon>Bacillati</taxon>
        <taxon>Bacillota</taxon>
        <taxon>Bacilli</taxon>
        <taxon>Bacillales</taxon>
        <taxon>Alicyclobacillaceae</taxon>
        <taxon>Fodinisporobacter</taxon>
    </lineage>
</organism>
<dbReference type="Gene3D" id="1.10.3290.10">
    <property type="entry name" value="Fido-like domain"/>
    <property type="match status" value="1"/>
</dbReference>
<dbReference type="PANTHER" id="PTHR13504:SF38">
    <property type="entry name" value="FIDO DOMAIN-CONTAINING PROTEIN"/>
    <property type="match status" value="1"/>
</dbReference>
<dbReference type="PROSITE" id="PS51459">
    <property type="entry name" value="FIDO"/>
    <property type="match status" value="1"/>
</dbReference>
<gene>
    <name evidence="2" type="ORF">LSG31_18570</name>
</gene>
<dbReference type="Pfam" id="PF02661">
    <property type="entry name" value="Fic"/>
    <property type="match status" value="1"/>
</dbReference>
<evidence type="ECO:0000259" key="1">
    <source>
        <dbReference type="PROSITE" id="PS51459"/>
    </source>
</evidence>
<dbReference type="EMBL" id="CP089291">
    <property type="protein sequence ID" value="UOF89855.1"/>
    <property type="molecule type" value="Genomic_DNA"/>
</dbReference>
<reference evidence="2" key="1">
    <citation type="submission" date="2021-12" db="EMBL/GenBank/DDBJ databases">
        <title>Alicyclobacillaceae gen. nov., sp. nov., isolated from chalcocite enrichment system.</title>
        <authorList>
            <person name="Jiang Z."/>
        </authorList>
    </citation>
    <scope>NUCLEOTIDE SEQUENCE</scope>
    <source>
        <strain evidence="2">MYW30-H2</strain>
    </source>
</reference>
<protein>
    <submittedName>
        <fullName evidence="2">Fic family protein</fullName>
    </submittedName>
</protein>
<dbReference type="Proteomes" id="UP000830167">
    <property type="component" value="Chromosome"/>
</dbReference>
<keyword evidence="3" id="KW-1185">Reference proteome</keyword>
<dbReference type="InterPro" id="IPR040198">
    <property type="entry name" value="Fido_containing"/>
</dbReference>
<evidence type="ECO:0000313" key="3">
    <source>
        <dbReference type="Proteomes" id="UP000830167"/>
    </source>
</evidence>
<accession>A0ABY4CH94</accession>
<sequence>MFDKVNQLKEKLDSKRPLPTGMVKNLREVIRIEWTYNSNAIEGNTLSLLETKMVVEEGLTIGGKRLKEHFEAINHAEAIDFVEELVGKQEPLTERILKQIHYLVLKNIDNENAGKYRGYNVGISGSIHNPVNHVKVPEEMEQLFAWYRENETILHPVELASMFHFKLVFIHPFIDGNGRTARLGMNLILMQHGYPPAIIKAKPEQRIKYYECLEKASVDMELTPFIRLVTDCVEESLQHYLNAIG</sequence>